<dbReference type="InterPro" id="IPR004147">
    <property type="entry name" value="ABC1_dom"/>
</dbReference>
<dbReference type="PANTHER" id="PTHR43851:SF3">
    <property type="entry name" value="COENZYME Q8"/>
    <property type="match status" value="1"/>
</dbReference>
<dbReference type="GO" id="GO:0006744">
    <property type="term" value="P:ubiquinone biosynthetic process"/>
    <property type="evidence" value="ECO:0007669"/>
    <property type="project" value="TreeGrafter"/>
</dbReference>
<dbReference type="KEGG" id="rfr:Rfer_0837"/>
<dbReference type="GO" id="GO:0016740">
    <property type="term" value="F:transferase activity"/>
    <property type="evidence" value="ECO:0007669"/>
    <property type="project" value="UniProtKB-KW"/>
</dbReference>
<dbReference type="AlphaFoldDB" id="Q220G6"/>
<proteinExistence type="inferred from homology"/>
<dbReference type="PANTHER" id="PTHR43851">
    <property type="match status" value="1"/>
</dbReference>
<protein>
    <submittedName>
        <fullName evidence="6">ABC-1</fullName>
    </submittedName>
</protein>
<dbReference type="GO" id="GO:0005524">
    <property type="term" value="F:ATP binding"/>
    <property type="evidence" value="ECO:0007669"/>
    <property type="project" value="UniProtKB-KW"/>
</dbReference>
<dbReference type="InterPro" id="IPR051409">
    <property type="entry name" value="Atypical_kinase_ADCK"/>
</dbReference>
<dbReference type="RefSeq" id="WP_011463160.1">
    <property type="nucleotide sequence ID" value="NC_007908.1"/>
</dbReference>
<dbReference type="STRING" id="338969.Rfer_0837"/>
<evidence type="ECO:0000313" key="7">
    <source>
        <dbReference type="Proteomes" id="UP000008332"/>
    </source>
</evidence>
<comment type="similarity">
    <text evidence="1">Belongs to the protein kinase superfamily. ADCK protein kinase family.</text>
</comment>
<evidence type="ECO:0000256" key="4">
    <source>
        <dbReference type="ARBA" id="ARBA00022840"/>
    </source>
</evidence>
<keyword evidence="3" id="KW-0547">Nucleotide-binding</keyword>
<dbReference type="InterPro" id="IPR034646">
    <property type="entry name" value="ADCK3_dom"/>
</dbReference>
<dbReference type="eggNOG" id="COG0661">
    <property type="taxonomic scope" value="Bacteria"/>
</dbReference>
<keyword evidence="7" id="KW-1185">Reference proteome</keyword>
<dbReference type="EMBL" id="CP000267">
    <property type="protein sequence ID" value="ABD68587.1"/>
    <property type="molecule type" value="Genomic_DNA"/>
</dbReference>
<dbReference type="Pfam" id="PF03109">
    <property type="entry name" value="ABC1"/>
    <property type="match status" value="1"/>
</dbReference>
<accession>Q220G6</accession>
<name>Q220G6_ALBFT</name>
<evidence type="ECO:0000259" key="5">
    <source>
        <dbReference type="Pfam" id="PF03109"/>
    </source>
</evidence>
<evidence type="ECO:0000256" key="3">
    <source>
        <dbReference type="ARBA" id="ARBA00022741"/>
    </source>
</evidence>
<keyword evidence="4" id="KW-0067">ATP-binding</keyword>
<dbReference type="SUPFAM" id="SSF56112">
    <property type="entry name" value="Protein kinase-like (PK-like)"/>
    <property type="match status" value="1"/>
</dbReference>
<dbReference type="Proteomes" id="UP000008332">
    <property type="component" value="Chromosome"/>
</dbReference>
<organism evidence="6 7">
    <name type="scientific">Albidiferax ferrireducens (strain ATCC BAA-621 / DSM 15236 / T118)</name>
    <name type="common">Rhodoferax ferrireducens</name>
    <dbReference type="NCBI Taxonomy" id="338969"/>
    <lineage>
        <taxon>Bacteria</taxon>
        <taxon>Pseudomonadati</taxon>
        <taxon>Pseudomonadota</taxon>
        <taxon>Betaproteobacteria</taxon>
        <taxon>Burkholderiales</taxon>
        <taxon>Comamonadaceae</taxon>
        <taxon>Rhodoferax</taxon>
    </lineage>
</organism>
<dbReference type="OrthoDB" id="9795390at2"/>
<sequence>MSAPVPRGRLSRLARLGSMATGVAGGMLMEGARQLAQGKRPRISDLLLTPANARRVTQQLAQLRGAAMKVGQMISMDAGDMLPPELAAILARLRSDAQAMPKKQVQGVLDANWGAHWQQQFDQFSFTPIAAASIGQVHRAKTKSGQDLAIKIQYPGVRESIDSDVNNVASLLRMSGLLPKTLNIKPLLTQAKRQLREEADYLREGGYLQRYASLLADAPEFLVPELCSELTTPSVLAMSFVGGVPVESMVDAPQQERDRIVALLVRLLFREIFEFRLVQTDPNFANYRYDTESRQLILLDFGATRPYKDTMARAYRRLLMAAAASDQQAMRKAALSLGYFDASTQEKHQLAVLGMVDIALEPFRLAGVYDFGRSDIAQRLHAAGMDLALGRDFWHIPPVDTLFLHRKLGGMYLLAARLKAQVNVQQLAKDFI</sequence>
<evidence type="ECO:0000256" key="2">
    <source>
        <dbReference type="ARBA" id="ARBA00022679"/>
    </source>
</evidence>
<evidence type="ECO:0000313" key="6">
    <source>
        <dbReference type="EMBL" id="ABD68587.1"/>
    </source>
</evidence>
<reference evidence="7" key="1">
    <citation type="submission" date="2006-02" db="EMBL/GenBank/DDBJ databases">
        <title>Complete sequence of chromosome of Rhodoferax ferrireducens DSM 15236.</title>
        <authorList>
            <person name="Copeland A."/>
            <person name="Lucas S."/>
            <person name="Lapidus A."/>
            <person name="Barry K."/>
            <person name="Detter J.C."/>
            <person name="Glavina del Rio T."/>
            <person name="Hammon N."/>
            <person name="Israni S."/>
            <person name="Pitluck S."/>
            <person name="Brettin T."/>
            <person name="Bruce D."/>
            <person name="Han C."/>
            <person name="Tapia R."/>
            <person name="Gilna P."/>
            <person name="Kiss H."/>
            <person name="Schmutz J."/>
            <person name="Larimer F."/>
            <person name="Land M."/>
            <person name="Kyrpides N."/>
            <person name="Ivanova N."/>
            <person name="Richardson P."/>
        </authorList>
    </citation>
    <scope>NUCLEOTIDE SEQUENCE [LARGE SCALE GENOMIC DNA]</scope>
    <source>
        <strain evidence="7">ATCC BAA-621 / DSM 15236 / T118</strain>
    </source>
</reference>
<dbReference type="CDD" id="cd13970">
    <property type="entry name" value="ABC1_ADCK3"/>
    <property type="match status" value="1"/>
</dbReference>
<keyword evidence="2" id="KW-0808">Transferase</keyword>
<feature type="domain" description="ABC1 atypical kinase-like" evidence="5">
    <location>
        <begin position="92"/>
        <end position="333"/>
    </location>
</feature>
<gene>
    <name evidence="6" type="ordered locus">Rfer_0837</name>
</gene>
<evidence type="ECO:0000256" key="1">
    <source>
        <dbReference type="ARBA" id="ARBA00009670"/>
    </source>
</evidence>
<dbReference type="InterPro" id="IPR011009">
    <property type="entry name" value="Kinase-like_dom_sf"/>
</dbReference>
<dbReference type="HOGENOM" id="CLU_006533_9_3_4"/>